<dbReference type="Gene3D" id="3.30.70.3290">
    <property type="match status" value="1"/>
</dbReference>
<protein>
    <recommendedName>
        <fullName evidence="2">Fatty acid synthase</fullName>
        <ecNumber evidence="1">2.3.1.85</ecNumber>
    </recommendedName>
</protein>
<keyword evidence="7" id="KW-0521">NADP</keyword>
<evidence type="ECO:0000313" key="17">
    <source>
        <dbReference type="Proteomes" id="UP001519460"/>
    </source>
</evidence>
<dbReference type="InterPro" id="IPR016039">
    <property type="entry name" value="Thiolase-like"/>
</dbReference>
<keyword evidence="6" id="KW-0276">Fatty acid metabolism</keyword>
<evidence type="ECO:0000256" key="5">
    <source>
        <dbReference type="ARBA" id="ARBA00022801"/>
    </source>
</evidence>
<name>A0ABD0LQY1_9CAEN</name>
<keyword evidence="11" id="KW-0275">Fatty acid biosynthesis</keyword>
<dbReference type="Pfam" id="PF00109">
    <property type="entry name" value="ketoacyl-synt"/>
    <property type="match status" value="1"/>
</dbReference>
<keyword evidence="17" id="KW-1185">Reference proteome</keyword>
<keyword evidence="9" id="KW-0520">NAD</keyword>
<evidence type="ECO:0000259" key="15">
    <source>
        <dbReference type="PROSITE" id="PS52004"/>
    </source>
</evidence>
<dbReference type="InterPro" id="IPR001227">
    <property type="entry name" value="Ac_transferase_dom_sf"/>
</dbReference>
<dbReference type="SMART" id="SM00825">
    <property type="entry name" value="PKS_KS"/>
    <property type="match status" value="1"/>
</dbReference>
<evidence type="ECO:0000256" key="9">
    <source>
        <dbReference type="ARBA" id="ARBA00023027"/>
    </source>
</evidence>
<feature type="domain" description="Ketosynthase family 3 (KS3)" evidence="15">
    <location>
        <begin position="133"/>
        <end position="473"/>
    </location>
</feature>
<evidence type="ECO:0000256" key="6">
    <source>
        <dbReference type="ARBA" id="ARBA00022832"/>
    </source>
</evidence>
<dbReference type="PANTHER" id="PTHR43775:SF7">
    <property type="entry name" value="FATTY ACID SYNTHASE"/>
    <property type="match status" value="1"/>
</dbReference>
<comment type="caution">
    <text evidence="16">The sequence shown here is derived from an EMBL/GenBank/DDBJ whole genome shotgun (WGS) entry which is preliminary data.</text>
</comment>
<sequence>MKNVNSEKHSGAPAPFWLTPEMYQYSVPVSETKFNKELQNCRHEHTYWPDQGHVVTHWPITGIFVCCGRPEPETADLPTEEESKLTQNPSHICSTESALMTGVTVMDKAEPGTEVLMKIDNVHTKLQEVDPLGNCVCIAGMSGRFPGAANVEELWEVLTFSACQQNGIKHKQPPCWPAGHRGLLAVNKRLKDDDRFDADFWSITDSEASGSNPVLRHLLEVVYEAILDSGLTLNDLQSESSPTGLFLAVSAELDGLTTSQPSRGFYTPTSSEMPGVMSQLFGFQGPAMLVDSGNSSSLTALSTAVTHISCSNVHYAIVAGSWSQTKGSVEMVHLIQDVCQRSGVQPRDIVYIEGDGHTEVNQLLDAVGGDDSEGSAVIRSSSSSVIGHCGPVSGLLSVVISILAMHHGCVPHIITITNSPSSGTATQEQLDPANSKLSPSGYSDVLEKVERNGPVLVVNRDAGGTNACVILKPYKHVNATQDCNSTTFKASTLELLLLYVRGEIGYGHVLHAINTSCSAELLYLLSHSLFVSDNLQPTRGYVLVSDARKILTSEVRSDSVEMSKLPPVTVFFGDFSAAPQLSCTLGQIPAFDNSVQASFEILDQLSGGSFRQSYEKSLSESSLDTHQQGNGASEFQDFLHILVGTAAQIALADVMMETCERRVSASGLGLGILAAAYYDGCLTHAQCLQLAYCVAVTLQKWCQTYGKSYTVLRVCLDVDRIYRLGPRVQILAIFPFNLALIGVCTDIPGLLHRVTLNISQQGGTSKVVSVGPLFNPVLKPSIRETLHAVLTTYWIHSSIKWIMSTFFVVLQLILLGWWSPLFHAALTVTSVGISGFCTGGRCKSEPVFTSEADATPPGLLCSTPFSTCLLGPHLQLAPPTVDRILIQGLGVCLQNTEMQPTALQLYNLRLHRMCETLPDGANLSVHPHVGRRVFAVFDFNGLWMSGNFEPVDETLFQQDQSNDDSWEDDDCDVFSPHEASMLSAESWPELLSQVLSHLWERYHCGAVRDHYRQLVPDEVVFLPKHHAQALHQGQDQKILMCMLERFTGTCKVGGLHVKLSPITHSSGDVPLAPFNTAGASLTSPEVVVLPQESKARQCVYDETTGLLHVSVQLSPTNLDDSADDEPGFANQRKSQCEELGGDGDQDESVYTESNTGGQPEGILQPGLKSELAEFSFCSWHTVDAVGETDWAPVKQEGRTDPADDLRHVSEVVVVGLAAVDAPGQETGIASAQDSEEQELIQLGSNRKWSRISLGFNVPPITVSYAELVTLLHDTTYLLYLGTDQAMGENVAGIWSPEYPDVNLCVPVPGSFEAEHLTMLPLWLMASYIIMWTGVTERDSVLVQAPISSLSITLLLLLENIHCQVYAHDDKQPWELGNVLGNQQHHPIIPEKHDGKTDQRHCNICVTWTVCNTASALDQLSASGHLVQFGIPQADACFKVPPVYKNATITFLDPVVTLRRLFELLSVHGELELAFLKTHDIPTGSVCQQILSLGTSASLGHGLEQLQSAQFQGCVTLKDMLVAMQSSPEWLPQHLPDIVEEDLNILVELLLSFPGPSPDL</sequence>
<dbReference type="PANTHER" id="PTHR43775">
    <property type="entry name" value="FATTY ACID SYNTHASE"/>
    <property type="match status" value="1"/>
</dbReference>
<keyword evidence="4" id="KW-0444">Lipid biosynthesis</keyword>
<dbReference type="EMBL" id="JACVVK020000030">
    <property type="protein sequence ID" value="KAK7501561.1"/>
    <property type="molecule type" value="Genomic_DNA"/>
</dbReference>
<evidence type="ECO:0000256" key="10">
    <source>
        <dbReference type="ARBA" id="ARBA00023098"/>
    </source>
</evidence>
<proteinExistence type="predicted"/>
<dbReference type="EC" id="2.3.1.85" evidence="1"/>
<evidence type="ECO:0000256" key="4">
    <source>
        <dbReference type="ARBA" id="ARBA00022516"/>
    </source>
</evidence>
<dbReference type="InterPro" id="IPR020841">
    <property type="entry name" value="PKS_Beta-ketoAc_synthase_dom"/>
</dbReference>
<evidence type="ECO:0000256" key="13">
    <source>
        <dbReference type="ARBA" id="ARBA00044883"/>
    </source>
</evidence>
<reference evidence="16 17" key="1">
    <citation type="journal article" date="2023" name="Sci. Data">
        <title>Genome assembly of the Korean intertidal mud-creeper Batillaria attramentaria.</title>
        <authorList>
            <person name="Patra A.K."/>
            <person name="Ho P.T."/>
            <person name="Jun S."/>
            <person name="Lee S.J."/>
            <person name="Kim Y."/>
            <person name="Won Y.J."/>
        </authorList>
    </citation>
    <scope>NUCLEOTIDE SEQUENCE [LARGE SCALE GENOMIC DNA]</scope>
    <source>
        <strain evidence="16">Wonlab-2016</strain>
    </source>
</reference>
<evidence type="ECO:0000256" key="14">
    <source>
        <dbReference type="SAM" id="MobiDB-lite"/>
    </source>
</evidence>
<keyword evidence="12" id="KW-0511">Multifunctional enzyme</keyword>
<dbReference type="SUPFAM" id="SSF53901">
    <property type="entry name" value="Thiolase-like"/>
    <property type="match status" value="2"/>
</dbReference>
<dbReference type="PROSITE" id="PS52004">
    <property type="entry name" value="KS3_2"/>
    <property type="match status" value="1"/>
</dbReference>
<feature type="compositionally biased region" description="Acidic residues" evidence="14">
    <location>
        <begin position="1139"/>
        <end position="1149"/>
    </location>
</feature>
<dbReference type="Gene3D" id="3.40.47.10">
    <property type="match status" value="2"/>
</dbReference>
<evidence type="ECO:0000256" key="11">
    <source>
        <dbReference type="ARBA" id="ARBA00023160"/>
    </source>
</evidence>
<organism evidence="16 17">
    <name type="scientific">Batillaria attramentaria</name>
    <dbReference type="NCBI Taxonomy" id="370345"/>
    <lineage>
        <taxon>Eukaryota</taxon>
        <taxon>Metazoa</taxon>
        <taxon>Spiralia</taxon>
        <taxon>Lophotrochozoa</taxon>
        <taxon>Mollusca</taxon>
        <taxon>Gastropoda</taxon>
        <taxon>Caenogastropoda</taxon>
        <taxon>Sorbeoconcha</taxon>
        <taxon>Cerithioidea</taxon>
        <taxon>Batillariidae</taxon>
        <taxon>Batillaria</taxon>
    </lineage>
</organism>
<evidence type="ECO:0000313" key="16">
    <source>
        <dbReference type="EMBL" id="KAK7501561.1"/>
    </source>
</evidence>
<dbReference type="Gene3D" id="3.40.366.10">
    <property type="entry name" value="Malonyl-Coenzyme A Acyl Carrier Protein, domain 2"/>
    <property type="match status" value="1"/>
</dbReference>
<keyword evidence="8" id="KW-0560">Oxidoreductase</keyword>
<evidence type="ECO:0000256" key="8">
    <source>
        <dbReference type="ARBA" id="ARBA00023002"/>
    </source>
</evidence>
<dbReference type="InterPro" id="IPR014030">
    <property type="entry name" value="Ketoacyl_synth_N"/>
</dbReference>
<dbReference type="InterPro" id="IPR014031">
    <property type="entry name" value="Ketoacyl_synth_C"/>
</dbReference>
<keyword evidence="5" id="KW-0378">Hydrolase</keyword>
<keyword evidence="3" id="KW-0596">Phosphopantetheine</keyword>
<gene>
    <name evidence="16" type="ORF">BaRGS_00006992</name>
</gene>
<evidence type="ECO:0000256" key="3">
    <source>
        <dbReference type="ARBA" id="ARBA00022450"/>
    </source>
</evidence>
<evidence type="ECO:0000256" key="7">
    <source>
        <dbReference type="ARBA" id="ARBA00022857"/>
    </source>
</evidence>
<feature type="region of interest" description="Disordered" evidence="14">
    <location>
        <begin position="1116"/>
        <end position="1162"/>
    </location>
</feature>
<comment type="catalytic activity">
    <reaction evidence="13">
        <text>acetyl-CoA + n malonyl-CoA + 2n NADPH + 2n H(+) = a long-chain fatty acid + (n+1) CoA + n CO2 + 2n NADP(+).</text>
        <dbReference type="EC" id="2.3.1.85"/>
    </reaction>
</comment>
<feature type="non-terminal residue" evidence="16">
    <location>
        <position position="1559"/>
    </location>
</feature>
<dbReference type="Pfam" id="PF02801">
    <property type="entry name" value="Ketoacyl-synt_C"/>
    <property type="match status" value="1"/>
</dbReference>
<evidence type="ECO:0000256" key="2">
    <source>
        <dbReference type="ARBA" id="ARBA00018769"/>
    </source>
</evidence>
<dbReference type="InterPro" id="IPR050091">
    <property type="entry name" value="PKS_NRPS_Biosynth_Enz"/>
</dbReference>
<evidence type="ECO:0000256" key="12">
    <source>
        <dbReference type="ARBA" id="ARBA00023268"/>
    </source>
</evidence>
<dbReference type="Proteomes" id="UP001519460">
    <property type="component" value="Unassembled WGS sequence"/>
</dbReference>
<accession>A0ABD0LQY1</accession>
<keyword evidence="10" id="KW-0443">Lipid metabolism</keyword>
<evidence type="ECO:0000256" key="1">
    <source>
        <dbReference type="ARBA" id="ARBA00012873"/>
    </source>
</evidence>